<sequence>MSDAAGSDSDPLEIEVPADPLAGHPASAYLWGHVAGSGDVGEGTVEVVTNDEESAKVLATIAGGEIDHETASREYAHDASITRTEDEYTLEIGSTGEKDAENAGDGLFGRSGTLGLPVDGRGSYRFSAFASHDRELLRGILEGCGTICFKSTRGTVGISFVHDDETLLELTRELIEDCPVDAPMGNLSETSSGGFWFGVDDDAAPEFGTWLYEDCDETGLYAPSRERKLRKSLEQADAYD</sequence>
<dbReference type="OrthoDB" id="318818at2157"/>
<gene>
    <name evidence="1" type="ORF">HALLA_10070</name>
</gene>
<accession>W0JPN7</accession>
<dbReference type="KEGG" id="hlr:HALLA_10070"/>
<name>W0JPN7_9EURY</name>
<dbReference type="Pfam" id="PF26411">
    <property type="entry name" value="LAGLIDADG_4"/>
    <property type="match status" value="1"/>
</dbReference>
<dbReference type="Proteomes" id="UP000019024">
    <property type="component" value="Chromosome"/>
</dbReference>
<dbReference type="RefSeq" id="WP_049952348.1">
    <property type="nucleotide sequence ID" value="NZ_CP007055.1"/>
</dbReference>
<dbReference type="InterPro" id="IPR058749">
    <property type="entry name" value="Homing_endonuclease-like"/>
</dbReference>
<dbReference type="EMBL" id="CP007055">
    <property type="protein sequence ID" value="AHF99139.1"/>
    <property type="molecule type" value="Genomic_DNA"/>
</dbReference>
<organism evidence="1 2">
    <name type="scientific">Halostagnicola larsenii XH-48</name>
    <dbReference type="NCBI Taxonomy" id="797299"/>
    <lineage>
        <taxon>Archaea</taxon>
        <taxon>Methanobacteriati</taxon>
        <taxon>Methanobacteriota</taxon>
        <taxon>Stenosarchaea group</taxon>
        <taxon>Halobacteria</taxon>
        <taxon>Halobacteriales</taxon>
        <taxon>Natrialbaceae</taxon>
        <taxon>Halostagnicola</taxon>
    </lineage>
</organism>
<dbReference type="eggNOG" id="arCOG04749">
    <property type="taxonomic scope" value="Archaea"/>
</dbReference>
<dbReference type="GeneID" id="25144808"/>
<proteinExistence type="predicted"/>
<dbReference type="AlphaFoldDB" id="W0JPN7"/>
<keyword evidence="2" id="KW-1185">Reference proteome</keyword>
<evidence type="ECO:0000313" key="1">
    <source>
        <dbReference type="EMBL" id="AHF99139.1"/>
    </source>
</evidence>
<dbReference type="HOGENOM" id="CLU_1168566_0_0_2"/>
<reference evidence="1 2" key="1">
    <citation type="submission" date="2014-01" db="EMBL/GenBank/DDBJ databases">
        <authorList>
            <consortium name="DOE Joint Genome Institute"/>
            <person name="Anderson I."/>
            <person name="Huntemann M."/>
            <person name="Han J."/>
            <person name="Chen A."/>
            <person name="Kyrpides N."/>
            <person name="Mavromatis K."/>
            <person name="Markowitz V."/>
            <person name="Palaniappan K."/>
            <person name="Ivanova N."/>
            <person name="Schaumberg A."/>
            <person name="Pati A."/>
            <person name="Liolios K."/>
            <person name="Nordberg H.P."/>
            <person name="Cantor M.N."/>
            <person name="Hua S.X."/>
            <person name="Woyke T."/>
        </authorList>
    </citation>
    <scope>NUCLEOTIDE SEQUENCE [LARGE SCALE GENOMIC DNA]</scope>
    <source>
        <strain evidence="1 2">XH-48</strain>
    </source>
</reference>
<evidence type="ECO:0000313" key="2">
    <source>
        <dbReference type="Proteomes" id="UP000019024"/>
    </source>
</evidence>
<dbReference type="PATRIC" id="fig|797299.3.peg.1043"/>
<protein>
    <submittedName>
        <fullName evidence="1">Cobalamin operon protein</fullName>
    </submittedName>
</protein>
<dbReference type="STRING" id="797299.HALLA_10070"/>